<evidence type="ECO:0000313" key="12">
    <source>
        <dbReference type="EMBL" id="SEQ86847.1"/>
    </source>
</evidence>
<dbReference type="OrthoDB" id="9770415at2"/>
<dbReference type="PROSITE" id="PS00211">
    <property type="entry name" value="ABC_TRANSPORTER_1"/>
    <property type="match status" value="1"/>
</dbReference>
<evidence type="ECO:0000313" key="13">
    <source>
        <dbReference type="Proteomes" id="UP000198556"/>
    </source>
</evidence>
<feature type="transmembrane region" description="Helical" evidence="9">
    <location>
        <begin position="60"/>
        <end position="87"/>
    </location>
</feature>
<comment type="subcellular location">
    <subcellularLocation>
        <location evidence="1">Cell membrane</location>
        <topology evidence="1">Multi-pass membrane protein</topology>
    </subcellularLocation>
</comment>
<reference evidence="12 13" key="1">
    <citation type="submission" date="2016-10" db="EMBL/GenBank/DDBJ databases">
        <authorList>
            <person name="de Groot N.N."/>
        </authorList>
    </citation>
    <scope>NUCLEOTIDE SEQUENCE [LARGE SCALE GENOMIC DNA]</scope>
    <source>
        <strain evidence="12 13">DSM 15827</strain>
    </source>
</reference>
<accession>A0A1H9JJ81</accession>
<dbReference type="InterPro" id="IPR036640">
    <property type="entry name" value="ABC1_TM_sf"/>
</dbReference>
<evidence type="ECO:0000256" key="1">
    <source>
        <dbReference type="ARBA" id="ARBA00004651"/>
    </source>
</evidence>
<evidence type="ECO:0000256" key="9">
    <source>
        <dbReference type="SAM" id="Phobius"/>
    </source>
</evidence>
<dbReference type="Gene3D" id="3.40.50.300">
    <property type="entry name" value="P-loop containing nucleotide triphosphate hydrolases"/>
    <property type="match status" value="1"/>
</dbReference>
<feature type="transmembrane region" description="Helical" evidence="9">
    <location>
        <begin position="161"/>
        <end position="180"/>
    </location>
</feature>
<dbReference type="STRING" id="137733.SAMN05421767_10918"/>
<evidence type="ECO:0000256" key="8">
    <source>
        <dbReference type="ARBA" id="ARBA00023136"/>
    </source>
</evidence>
<feature type="domain" description="ABC transmembrane type-1" evidence="11">
    <location>
        <begin position="20"/>
        <end position="304"/>
    </location>
</feature>
<keyword evidence="5" id="KW-0547">Nucleotide-binding</keyword>
<evidence type="ECO:0000256" key="7">
    <source>
        <dbReference type="ARBA" id="ARBA00022989"/>
    </source>
</evidence>
<dbReference type="PANTHER" id="PTHR43394">
    <property type="entry name" value="ATP-DEPENDENT PERMEASE MDL1, MITOCHONDRIAL"/>
    <property type="match status" value="1"/>
</dbReference>
<evidence type="ECO:0000259" key="11">
    <source>
        <dbReference type="PROSITE" id="PS50929"/>
    </source>
</evidence>
<feature type="transmembrane region" description="Helical" evidence="9">
    <location>
        <begin position="20"/>
        <end position="40"/>
    </location>
</feature>
<evidence type="ECO:0000259" key="10">
    <source>
        <dbReference type="PROSITE" id="PS50893"/>
    </source>
</evidence>
<dbReference type="PROSITE" id="PS50929">
    <property type="entry name" value="ABC_TM1F"/>
    <property type="match status" value="1"/>
</dbReference>
<keyword evidence="2" id="KW-0813">Transport</keyword>
<dbReference type="PANTHER" id="PTHR43394:SF1">
    <property type="entry name" value="ATP-BINDING CASSETTE SUB-FAMILY B MEMBER 10, MITOCHONDRIAL"/>
    <property type="match status" value="1"/>
</dbReference>
<keyword evidence="8 9" id="KW-0472">Membrane</keyword>
<dbReference type="Proteomes" id="UP000198556">
    <property type="component" value="Unassembled WGS sequence"/>
</dbReference>
<keyword evidence="7 9" id="KW-1133">Transmembrane helix</keyword>
<dbReference type="RefSeq" id="WP_089746273.1">
    <property type="nucleotide sequence ID" value="NZ_FOGF01000009.1"/>
</dbReference>
<dbReference type="Pfam" id="PF00664">
    <property type="entry name" value="ABC_membrane"/>
    <property type="match status" value="1"/>
</dbReference>
<dbReference type="FunFam" id="3.40.50.300:FF:000221">
    <property type="entry name" value="Multidrug ABC transporter ATP-binding protein"/>
    <property type="match status" value="1"/>
</dbReference>
<dbReference type="PROSITE" id="PS50893">
    <property type="entry name" value="ABC_TRANSPORTER_2"/>
    <property type="match status" value="1"/>
</dbReference>
<evidence type="ECO:0000256" key="2">
    <source>
        <dbReference type="ARBA" id="ARBA00022448"/>
    </source>
</evidence>
<evidence type="ECO:0000256" key="3">
    <source>
        <dbReference type="ARBA" id="ARBA00022475"/>
    </source>
</evidence>
<dbReference type="GO" id="GO:0016887">
    <property type="term" value="F:ATP hydrolysis activity"/>
    <property type="evidence" value="ECO:0007669"/>
    <property type="project" value="InterPro"/>
</dbReference>
<dbReference type="InterPro" id="IPR011527">
    <property type="entry name" value="ABC1_TM_dom"/>
</dbReference>
<dbReference type="EMBL" id="FOGF01000009">
    <property type="protein sequence ID" value="SEQ86847.1"/>
    <property type="molecule type" value="Genomic_DNA"/>
</dbReference>
<gene>
    <name evidence="12" type="ORF">SAMN05421767_10918</name>
</gene>
<dbReference type="GO" id="GO:0015421">
    <property type="term" value="F:ABC-type oligopeptide transporter activity"/>
    <property type="evidence" value="ECO:0007669"/>
    <property type="project" value="TreeGrafter"/>
</dbReference>
<sequence length="577" mass="64817">MKMIFKELSFFFKRHKWRYLIAVISMIISSLAMMLPARLIGRMIDTIVSGSLTYERLGQLVILFVVAIVATYLFEVTWTYLIFVGSYQIQGIYQKKMMHNFLTKRSGFYHKFRTGDLVTRASEDIRTLGMTTGFGFYAMVNSFMMLAVILLTMAVTISWRLTIVAMLPAPILGFIVAKLGSKIDVEFSKSQKAVSDLNNDVLEVIDGTYVVRAYGQEEAAIAHFKEDSQKAAIQNVRVAKLNTAFMPICGLAMIMSFALGFMYGGILIERGVIAVGDMVSFQVYIGMTIWPVVLTGQVVTVVQQGKASLKRIKEVLKASDDLEVSGSKVLDTVQNMTFKDFNFSYPGSNDIALKDINLTIVAGQTIGVVGKTGSGKTTFIRQFIHQYPYNGEKFLINGELVTEYTMDSYLQRMAYVPQEHTLFSRSIRENLYLGKDKASDSELYQALNLAAFSEGVKEMPKQLDTLVGEKGVSLSGGQKQRLSIARAFLRDSEILLLDDALSAVDAKTEREIIEHIERERRGRTNIITSHRLSSICSADMIIVLDGGQIVDRGTHEELLSHKGWYYEQYLRQEMEGK</sequence>
<dbReference type="GO" id="GO:0005524">
    <property type="term" value="F:ATP binding"/>
    <property type="evidence" value="ECO:0007669"/>
    <property type="project" value="UniProtKB-KW"/>
</dbReference>
<dbReference type="Pfam" id="PF00005">
    <property type="entry name" value="ABC_tran"/>
    <property type="match status" value="1"/>
</dbReference>
<dbReference type="SMART" id="SM00382">
    <property type="entry name" value="AAA"/>
    <property type="match status" value="1"/>
</dbReference>
<dbReference type="InterPro" id="IPR039421">
    <property type="entry name" value="Type_1_exporter"/>
</dbReference>
<keyword evidence="6 12" id="KW-0067">ATP-binding</keyword>
<feature type="transmembrane region" description="Helical" evidence="9">
    <location>
        <begin position="134"/>
        <end position="155"/>
    </location>
</feature>
<dbReference type="Gene3D" id="1.20.1560.10">
    <property type="entry name" value="ABC transporter type 1, transmembrane domain"/>
    <property type="match status" value="1"/>
</dbReference>
<feature type="domain" description="ABC transporter" evidence="10">
    <location>
        <begin position="336"/>
        <end position="571"/>
    </location>
</feature>
<feature type="transmembrane region" description="Helical" evidence="9">
    <location>
        <begin position="283"/>
        <end position="302"/>
    </location>
</feature>
<protein>
    <submittedName>
        <fullName evidence="12">ATP-binding cassette, subfamily B/ATP-binding cassette, subfamily B, tetracycline resistant protein</fullName>
    </submittedName>
</protein>
<evidence type="ECO:0000256" key="4">
    <source>
        <dbReference type="ARBA" id="ARBA00022692"/>
    </source>
</evidence>
<dbReference type="InterPro" id="IPR017871">
    <property type="entry name" value="ABC_transporter-like_CS"/>
</dbReference>
<keyword evidence="3" id="KW-1003">Cell membrane</keyword>
<dbReference type="SUPFAM" id="SSF52540">
    <property type="entry name" value="P-loop containing nucleoside triphosphate hydrolases"/>
    <property type="match status" value="1"/>
</dbReference>
<evidence type="ECO:0000256" key="6">
    <source>
        <dbReference type="ARBA" id="ARBA00022840"/>
    </source>
</evidence>
<name>A0A1H9JJ81_9LACT</name>
<dbReference type="GO" id="GO:0005886">
    <property type="term" value="C:plasma membrane"/>
    <property type="evidence" value="ECO:0007669"/>
    <property type="project" value="UniProtKB-SubCell"/>
</dbReference>
<organism evidence="12 13">
    <name type="scientific">Granulicatella balaenopterae</name>
    <dbReference type="NCBI Taxonomy" id="137733"/>
    <lineage>
        <taxon>Bacteria</taxon>
        <taxon>Bacillati</taxon>
        <taxon>Bacillota</taxon>
        <taxon>Bacilli</taxon>
        <taxon>Lactobacillales</taxon>
        <taxon>Carnobacteriaceae</taxon>
        <taxon>Granulicatella</taxon>
    </lineage>
</organism>
<dbReference type="AlphaFoldDB" id="A0A1H9JJ81"/>
<proteinExistence type="predicted"/>
<keyword evidence="13" id="KW-1185">Reference proteome</keyword>
<dbReference type="InterPro" id="IPR027417">
    <property type="entry name" value="P-loop_NTPase"/>
</dbReference>
<dbReference type="CDD" id="cd18541">
    <property type="entry name" value="ABC_6TM_TmrB_like"/>
    <property type="match status" value="1"/>
</dbReference>
<dbReference type="SUPFAM" id="SSF90123">
    <property type="entry name" value="ABC transporter transmembrane region"/>
    <property type="match status" value="1"/>
</dbReference>
<dbReference type="InterPro" id="IPR003439">
    <property type="entry name" value="ABC_transporter-like_ATP-bd"/>
</dbReference>
<evidence type="ECO:0000256" key="5">
    <source>
        <dbReference type="ARBA" id="ARBA00022741"/>
    </source>
</evidence>
<dbReference type="InterPro" id="IPR003593">
    <property type="entry name" value="AAA+_ATPase"/>
</dbReference>
<keyword evidence="4 9" id="KW-0812">Transmembrane</keyword>
<feature type="transmembrane region" description="Helical" evidence="9">
    <location>
        <begin position="244"/>
        <end position="263"/>
    </location>
</feature>